<gene>
    <name evidence="2" type="ORF">C1SCF055_LOCUS10621</name>
</gene>
<feature type="compositionally biased region" description="Basic and acidic residues" evidence="1">
    <location>
        <begin position="255"/>
        <end position="278"/>
    </location>
</feature>
<dbReference type="OrthoDB" id="449058at2759"/>
<name>A0A9P1C0S5_9DINO</name>
<dbReference type="Proteomes" id="UP001152797">
    <property type="component" value="Unassembled WGS sequence"/>
</dbReference>
<dbReference type="EMBL" id="CAMXCT020000763">
    <property type="protein sequence ID" value="CAL1136341.1"/>
    <property type="molecule type" value="Genomic_DNA"/>
</dbReference>
<organism evidence="2">
    <name type="scientific">Cladocopium goreaui</name>
    <dbReference type="NCBI Taxonomy" id="2562237"/>
    <lineage>
        <taxon>Eukaryota</taxon>
        <taxon>Sar</taxon>
        <taxon>Alveolata</taxon>
        <taxon>Dinophyceae</taxon>
        <taxon>Suessiales</taxon>
        <taxon>Symbiodiniaceae</taxon>
        <taxon>Cladocopium</taxon>
    </lineage>
</organism>
<dbReference type="SUPFAM" id="SSF50729">
    <property type="entry name" value="PH domain-like"/>
    <property type="match status" value="1"/>
</dbReference>
<comment type="caution">
    <text evidence="2">The sequence shown here is derived from an EMBL/GenBank/DDBJ whole genome shotgun (WGS) entry which is preliminary data.</text>
</comment>
<dbReference type="AlphaFoldDB" id="A0A9P1C0S5"/>
<dbReference type="EMBL" id="CAMXCT030000763">
    <property type="protein sequence ID" value="CAL4770278.1"/>
    <property type="molecule type" value="Genomic_DNA"/>
</dbReference>
<evidence type="ECO:0000313" key="2">
    <source>
        <dbReference type="EMBL" id="CAI3982966.1"/>
    </source>
</evidence>
<sequence>MDHHGPHGHHESHRVRQVKDARETRQGRYSAWLKKAKSRDACFKLQSHVMRYFTIDFDARIIFYSHSVLQKKVSPPIPFMDIRGAEELPLPMKHAKGTTAMNFGFVLHTKLRSFELYTSSSADAAEWAFALNVAMLMGKLKCLERLKVLQDGQEHLPTDVEKEEEEEALKQVEEAAARLQEDAKRKELRLLQIQLRAKDEVAAFRKEEEEAAEKKKQEQAAAEQKQVLEKQAEDLQMLQLQLLIQEEELTARKEEEEKAAQKKKEAAVQKKQEEEASAPRKQQAAKDLPAFEPSVLVEALAMLLASEVVESNGNTTAEWKEIQRLEEIQRARSKQPGTKHEATCLNPPMVVVPGASVNA</sequence>
<reference evidence="3" key="2">
    <citation type="submission" date="2024-04" db="EMBL/GenBank/DDBJ databases">
        <authorList>
            <person name="Chen Y."/>
            <person name="Shah S."/>
            <person name="Dougan E. K."/>
            <person name="Thang M."/>
            <person name="Chan C."/>
        </authorList>
    </citation>
    <scope>NUCLEOTIDE SEQUENCE [LARGE SCALE GENOMIC DNA]</scope>
</reference>
<feature type="region of interest" description="Disordered" evidence="1">
    <location>
        <begin position="255"/>
        <end position="286"/>
    </location>
</feature>
<evidence type="ECO:0008006" key="5">
    <source>
        <dbReference type="Google" id="ProtNLM"/>
    </source>
</evidence>
<accession>A0A9P1C0S5</accession>
<evidence type="ECO:0000313" key="4">
    <source>
        <dbReference type="Proteomes" id="UP001152797"/>
    </source>
</evidence>
<protein>
    <recommendedName>
        <fullName evidence="5">PH domain-containing protein</fullName>
    </recommendedName>
</protein>
<evidence type="ECO:0000313" key="3">
    <source>
        <dbReference type="EMBL" id="CAL1136341.1"/>
    </source>
</evidence>
<dbReference type="EMBL" id="CAMXCT010000763">
    <property type="protein sequence ID" value="CAI3982966.1"/>
    <property type="molecule type" value="Genomic_DNA"/>
</dbReference>
<evidence type="ECO:0000256" key="1">
    <source>
        <dbReference type="SAM" id="MobiDB-lite"/>
    </source>
</evidence>
<reference evidence="2" key="1">
    <citation type="submission" date="2022-10" db="EMBL/GenBank/DDBJ databases">
        <authorList>
            <person name="Chen Y."/>
            <person name="Dougan E. K."/>
            <person name="Chan C."/>
            <person name="Rhodes N."/>
            <person name="Thang M."/>
        </authorList>
    </citation>
    <scope>NUCLEOTIDE SEQUENCE</scope>
</reference>
<dbReference type="InterPro" id="IPR011993">
    <property type="entry name" value="PH-like_dom_sf"/>
</dbReference>
<proteinExistence type="predicted"/>
<feature type="region of interest" description="Disordered" evidence="1">
    <location>
        <begin position="1"/>
        <end position="22"/>
    </location>
</feature>
<keyword evidence="4" id="KW-1185">Reference proteome</keyword>
<dbReference type="Gene3D" id="2.30.29.30">
    <property type="entry name" value="Pleckstrin-homology domain (PH domain)/Phosphotyrosine-binding domain (PTB)"/>
    <property type="match status" value="1"/>
</dbReference>